<dbReference type="EMBL" id="JAWHQM010000025">
    <property type="protein sequence ID" value="KAK5632545.1"/>
    <property type="molecule type" value="Genomic_DNA"/>
</dbReference>
<evidence type="ECO:0000313" key="1">
    <source>
        <dbReference type="EMBL" id="KAK5632545.1"/>
    </source>
</evidence>
<proteinExistence type="predicted"/>
<keyword evidence="2" id="KW-1185">Reference proteome</keyword>
<comment type="caution">
    <text evidence="1">The sequence shown here is derived from an EMBL/GenBank/DDBJ whole genome shotgun (WGS) entry which is preliminary data.</text>
</comment>
<reference evidence="1 2" key="1">
    <citation type="submission" date="2023-10" db="EMBL/GenBank/DDBJ databases">
        <title>Draft genome sequence of Xylaria bambusicola isolate GMP-LS, the root and basal stem rot pathogen of sugarcane in Indonesia.</title>
        <authorList>
            <person name="Selvaraj P."/>
            <person name="Muralishankar V."/>
            <person name="Muruganantham S."/>
            <person name="Sp S."/>
            <person name="Haryani S."/>
            <person name="Lau K.J.X."/>
            <person name="Naqvi N.I."/>
        </authorList>
    </citation>
    <scope>NUCLEOTIDE SEQUENCE [LARGE SCALE GENOMIC DNA]</scope>
    <source>
        <strain evidence="1">GMP-LS</strain>
    </source>
</reference>
<evidence type="ECO:0000313" key="2">
    <source>
        <dbReference type="Proteomes" id="UP001305414"/>
    </source>
</evidence>
<organism evidence="1 2">
    <name type="scientific">Xylaria bambusicola</name>
    <dbReference type="NCBI Taxonomy" id="326684"/>
    <lineage>
        <taxon>Eukaryota</taxon>
        <taxon>Fungi</taxon>
        <taxon>Dikarya</taxon>
        <taxon>Ascomycota</taxon>
        <taxon>Pezizomycotina</taxon>
        <taxon>Sordariomycetes</taxon>
        <taxon>Xylariomycetidae</taxon>
        <taxon>Xylariales</taxon>
        <taxon>Xylariaceae</taxon>
        <taxon>Xylaria</taxon>
    </lineage>
</organism>
<gene>
    <name evidence="1" type="ORF">RRF57_008259</name>
</gene>
<sequence>MYAISSGPNVFKTLGCDWYLFFKSQDQSPLILLLSAVIGLEGHKNEPAIRKETGGGPHDGSRQWGPAGEVDYLYWVAVCNVAQPLRQNT</sequence>
<protein>
    <submittedName>
        <fullName evidence="1">Uncharacterized protein</fullName>
    </submittedName>
</protein>
<dbReference type="Proteomes" id="UP001305414">
    <property type="component" value="Unassembled WGS sequence"/>
</dbReference>
<name>A0AAN7UHE9_9PEZI</name>
<accession>A0AAN7UHE9</accession>
<dbReference type="AlphaFoldDB" id="A0AAN7UHE9"/>